<proteinExistence type="predicted"/>
<comment type="caution">
    <text evidence="2">The sequence shown here is derived from an EMBL/GenBank/DDBJ whole genome shotgun (WGS) entry which is preliminary data.</text>
</comment>
<dbReference type="HOGENOM" id="CLU_000907_3_2_1"/>
<gene>
    <name evidence="2" type="ORF">X797_006228</name>
</gene>
<dbReference type="GO" id="GO:0004525">
    <property type="term" value="F:ribonuclease III activity"/>
    <property type="evidence" value="ECO:0007669"/>
    <property type="project" value="InterPro"/>
</dbReference>
<dbReference type="Gene3D" id="1.10.1520.10">
    <property type="entry name" value="Ribonuclease III domain"/>
    <property type="match status" value="1"/>
</dbReference>
<dbReference type="InterPro" id="IPR000999">
    <property type="entry name" value="RNase_III_dom"/>
</dbReference>
<sequence length="158" mass="17106">MASNQIEHALQYKFKDPALLEEALVAAGAGPKKAKTAREKGNKVLALIGDALLRLVLVDDSVVAGQAPGKCQHIISAEASNNNLQKLQQEWELARFIKTPFKNKGNVPRTTGAATMEALVGAVWLDSGRDLCVVHHVIHNLKIGRSFIAGNMHNYGDM</sequence>
<name>A0A014NEU2_9HYPO</name>
<dbReference type="AlphaFoldDB" id="A0A014NEU2"/>
<dbReference type="Pfam" id="PF00636">
    <property type="entry name" value="Ribonuclease_3"/>
    <property type="match status" value="1"/>
</dbReference>
<feature type="domain" description="RNase III" evidence="1">
    <location>
        <begin position="3"/>
        <end position="128"/>
    </location>
</feature>
<protein>
    <submittedName>
        <fullName evidence="2">Ribonuclease III domain protein</fullName>
    </submittedName>
</protein>
<evidence type="ECO:0000313" key="3">
    <source>
        <dbReference type="Proteomes" id="UP000030151"/>
    </source>
</evidence>
<organism evidence="2 3">
    <name type="scientific">Metarhizium robertsii</name>
    <dbReference type="NCBI Taxonomy" id="568076"/>
    <lineage>
        <taxon>Eukaryota</taxon>
        <taxon>Fungi</taxon>
        <taxon>Dikarya</taxon>
        <taxon>Ascomycota</taxon>
        <taxon>Pezizomycotina</taxon>
        <taxon>Sordariomycetes</taxon>
        <taxon>Hypocreomycetidae</taxon>
        <taxon>Hypocreales</taxon>
        <taxon>Clavicipitaceae</taxon>
        <taxon>Metarhizium</taxon>
    </lineage>
</organism>
<evidence type="ECO:0000259" key="1">
    <source>
        <dbReference type="PROSITE" id="PS50142"/>
    </source>
</evidence>
<dbReference type="GO" id="GO:0006396">
    <property type="term" value="P:RNA processing"/>
    <property type="evidence" value="ECO:0007669"/>
    <property type="project" value="InterPro"/>
</dbReference>
<evidence type="ECO:0000313" key="2">
    <source>
        <dbReference type="EMBL" id="EXV00512.1"/>
    </source>
</evidence>
<accession>A0A014NEU2</accession>
<dbReference type="EMBL" id="JELW01000012">
    <property type="protein sequence ID" value="EXV00512.1"/>
    <property type="molecule type" value="Genomic_DNA"/>
</dbReference>
<dbReference type="PROSITE" id="PS50142">
    <property type="entry name" value="RNASE_3_2"/>
    <property type="match status" value="1"/>
</dbReference>
<dbReference type="SMART" id="SM00535">
    <property type="entry name" value="RIBOc"/>
    <property type="match status" value="1"/>
</dbReference>
<dbReference type="Proteomes" id="UP000030151">
    <property type="component" value="Unassembled WGS sequence"/>
</dbReference>
<reference evidence="2 3" key="1">
    <citation type="submission" date="2014-02" db="EMBL/GenBank/DDBJ databases">
        <title>The genome sequence of the entomopathogenic fungus Metarhizium robertsii ARSEF 2575.</title>
        <authorList>
            <person name="Giuliano Garisto Donzelli B."/>
            <person name="Roe B.A."/>
            <person name="Macmil S.L."/>
            <person name="Krasnoff S.B."/>
            <person name="Gibson D.M."/>
        </authorList>
    </citation>
    <scope>NUCLEOTIDE SEQUENCE [LARGE SCALE GENOMIC DNA]</scope>
    <source>
        <strain evidence="2 3">ARSEF 2575</strain>
    </source>
</reference>
<dbReference type="SUPFAM" id="SSF69065">
    <property type="entry name" value="RNase III domain-like"/>
    <property type="match status" value="1"/>
</dbReference>
<dbReference type="InterPro" id="IPR036389">
    <property type="entry name" value="RNase_III_sf"/>
</dbReference>